<dbReference type="AlphaFoldDB" id="A0A844FY20"/>
<sequence>MRKKDNQGFTLIEVIVSIAIGSIALGAILSVILTGFTTFGTFSTQKLKKDALDNIVDYVRDEIQNSSDVVISTIPPKINSDNNGDWSWIAVSNGKLYQGSYKYDKTKKTGTGTGKQALDDSYYAVKDTYDRNNDISKLSMHYVLQRRQKDNDNLSYVVNFHYVLKSDTETYKKNDAIEFSNVLKENGTTDKDYNTGDLRNTKTSQGNDKSPVSLDNTMQSVSFNQDGDGLIRIYYNTKTKKESSEIDPTTNPYLTGTVADKINEITPYLNRGYFIGTAESVWNDDFLQLPYLNNYRAGDFVYYKGYWYMCTKNLPYRAANYNHPDLGGSYWQRLTPDYDDKNTYYIGDVIRINEGGKNIYYRCIKDTSGYQKPDQYSQYWEKIGDKPLPNYKGYDNTFSTMKDERIKDLLELNKDIKSSPGYEKSTHLTSFSYQGKEQKVSNAANYATDYPELQEYNSNTTYKIGDYVKVKVADSDGGRGSQYSYYEVYKKIADPEVGATGEYQLPGKSFKSGWKLMENCYHPTSSYEKGDAVRLGTVQLDDNAVQGQYQDFIQLKDPKNLPAINLSSYGYYGYTYTADHTSICNWDAKLYFGLRYQYFSDISISRINNSLTIDRYAYGDTMGRSNEFWLERAMIYYDENEAKNHNIDTDDKYTIGGLDNTAIRNAIWERKSYNDLIQEGEGA</sequence>
<feature type="transmembrane region" description="Helical" evidence="2">
    <location>
        <begin position="12"/>
        <end position="36"/>
    </location>
</feature>
<evidence type="ECO:0000256" key="2">
    <source>
        <dbReference type="SAM" id="Phobius"/>
    </source>
</evidence>
<evidence type="ECO:0000256" key="1">
    <source>
        <dbReference type="SAM" id="MobiDB-lite"/>
    </source>
</evidence>
<dbReference type="NCBIfam" id="TIGR02532">
    <property type="entry name" value="IV_pilin_GFxxxE"/>
    <property type="match status" value="1"/>
</dbReference>
<keyword evidence="2" id="KW-0812">Transmembrane</keyword>
<dbReference type="Proteomes" id="UP000442619">
    <property type="component" value="Unassembled WGS sequence"/>
</dbReference>
<dbReference type="RefSeq" id="WP_154518566.1">
    <property type="nucleotide sequence ID" value="NZ_VUNM01000041.1"/>
</dbReference>
<dbReference type="InterPro" id="IPR012902">
    <property type="entry name" value="N_methyl_site"/>
</dbReference>
<keyword evidence="4" id="KW-1185">Reference proteome</keyword>
<dbReference type="EMBL" id="VUNM01000041">
    <property type="protein sequence ID" value="MST90169.1"/>
    <property type="molecule type" value="Genomic_DNA"/>
</dbReference>
<evidence type="ECO:0000313" key="4">
    <source>
        <dbReference type="Proteomes" id="UP000442619"/>
    </source>
</evidence>
<dbReference type="Pfam" id="PF07963">
    <property type="entry name" value="N_methyl"/>
    <property type="match status" value="1"/>
</dbReference>
<evidence type="ECO:0000313" key="3">
    <source>
        <dbReference type="EMBL" id="MST90169.1"/>
    </source>
</evidence>
<feature type="region of interest" description="Disordered" evidence="1">
    <location>
        <begin position="188"/>
        <end position="211"/>
    </location>
</feature>
<comment type="caution">
    <text evidence="3">The sequence shown here is derived from an EMBL/GenBank/DDBJ whole genome shotgun (WGS) entry which is preliminary data.</text>
</comment>
<name>A0A844FY20_9FIRM</name>
<organism evidence="3 4">
    <name type="scientific">Sharpea porci</name>
    <dbReference type="NCBI Taxonomy" id="2652286"/>
    <lineage>
        <taxon>Bacteria</taxon>
        <taxon>Bacillati</taxon>
        <taxon>Bacillota</taxon>
        <taxon>Erysipelotrichia</taxon>
        <taxon>Erysipelotrichales</taxon>
        <taxon>Coprobacillaceae</taxon>
        <taxon>Sharpea</taxon>
    </lineage>
</organism>
<reference evidence="3 4" key="1">
    <citation type="submission" date="2019-08" db="EMBL/GenBank/DDBJ databases">
        <title>In-depth cultivation of the pig gut microbiome towards novel bacterial diversity and tailored functional studies.</title>
        <authorList>
            <person name="Wylensek D."/>
            <person name="Hitch T.C.A."/>
            <person name="Clavel T."/>
        </authorList>
    </citation>
    <scope>NUCLEOTIDE SEQUENCE [LARGE SCALE GENOMIC DNA]</scope>
    <source>
        <strain evidence="3 4">CA-Schmier-601-WT-3</strain>
    </source>
</reference>
<feature type="compositionally biased region" description="Polar residues" evidence="1">
    <location>
        <begin position="197"/>
        <end position="211"/>
    </location>
</feature>
<proteinExistence type="predicted"/>
<dbReference type="Gene3D" id="2.10.10.90">
    <property type="match status" value="1"/>
</dbReference>
<gene>
    <name evidence="3" type="ORF">FYJ79_11445</name>
</gene>
<dbReference type="PROSITE" id="PS00409">
    <property type="entry name" value="PROKAR_NTER_METHYL"/>
    <property type="match status" value="1"/>
</dbReference>
<accession>A0A844FY20</accession>
<keyword evidence="2" id="KW-1133">Transmembrane helix</keyword>
<keyword evidence="2" id="KW-0472">Membrane</keyword>
<protein>
    <submittedName>
        <fullName evidence="3">Prepilin-type N-terminal cleavage/methylation domain-containing protein</fullName>
    </submittedName>
</protein>